<feature type="domain" description="Peptidase M50" evidence="13">
    <location>
        <begin position="102"/>
        <end position="154"/>
    </location>
</feature>
<name>R4K1T1_CLOPA</name>
<evidence type="ECO:0000256" key="12">
    <source>
        <dbReference type="SAM" id="Phobius"/>
    </source>
</evidence>
<dbReference type="InterPro" id="IPR008915">
    <property type="entry name" value="Peptidase_M50"/>
</dbReference>
<evidence type="ECO:0000256" key="2">
    <source>
        <dbReference type="ARBA" id="ARBA00004141"/>
    </source>
</evidence>
<dbReference type="CDD" id="cd06161">
    <property type="entry name" value="S2P-M50_SpoIVFB"/>
    <property type="match status" value="1"/>
</dbReference>
<dbReference type="GO" id="GO:0006508">
    <property type="term" value="P:proteolysis"/>
    <property type="evidence" value="ECO:0007669"/>
    <property type="project" value="UniProtKB-KW"/>
</dbReference>
<dbReference type="OrthoDB" id="166377at2"/>
<dbReference type="PANTHER" id="PTHR39188">
    <property type="entry name" value="MEMBRANE-ASSOCIATED ZINC METALLOPROTEASE M50B"/>
    <property type="match status" value="1"/>
</dbReference>
<evidence type="ECO:0000256" key="3">
    <source>
        <dbReference type="ARBA" id="ARBA00007931"/>
    </source>
</evidence>
<evidence type="ECO:0000259" key="13">
    <source>
        <dbReference type="Pfam" id="PF02163"/>
    </source>
</evidence>
<dbReference type="RefSeq" id="WP_015615349.1">
    <property type="nucleotide sequence ID" value="NC_021182.1"/>
</dbReference>
<reference evidence="14 15" key="1">
    <citation type="submission" date="2012-01" db="EMBL/GenBank/DDBJ databases">
        <title>Complete sequence of chromosome of Clostridium pasteurianum BC1.</title>
        <authorList>
            <consortium name="US DOE Joint Genome Institute"/>
            <person name="Lucas S."/>
            <person name="Han J."/>
            <person name="Lapidus A."/>
            <person name="Cheng J.-F."/>
            <person name="Goodwin L."/>
            <person name="Pitluck S."/>
            <person name="Peters L."/>
            <person name="Mikhailova N."/>
            <person name="Teshima H."/>
            <person name="Detter J.C."/>
            <person name="Han C."/>
            <person name="Tapia R."/>
            <person name="Land M."/>
            <person name="Hauser L."/>
            <person name="Kyrpides N."/>
            <person name="Ivanova N."/>
            <person name="Pagani I."/>
            <person name="Dunn J."/>
            <person name="Taghavi S."/>
            <person name="Francis A."/>
            <person name="van der Lelie D."/>
            <person name="Woyke T."/>
        </authorList>
    </citation>
    <scope>NUCLEOTIDE SEQUENCE [LARGE SCALE GENOMIC DNA]</scope>
    <source>
        <strain evidence="14 15">BC1</strain>
    </source>
</reference>
<keyword evidence="5 12" id="KW-0812">Transmembrane</keyword>
<evidence type="ECO:0000256" key="8">
    <source>
        <dbReference type="ARBA" id="ARBA00022833"/>
    </source>
</evidence>
<keyword evidence="10" id="KW-0482">Metalloprotease</keyword>
<evidence type="ECO:0000256" key="4">
    <source>
        <dbReference type="ARBA" id="ARBA00022670"/>
    </source>
</evidence>
<evidence type="ECO:0000256" key="6">
    <source>
        <dbReference type="ARBA" id="ARBA00022723"/>
    </source>
</evidence>
<evidence type="ECO:0000256" key="5">
    <source>
        <dbReference type="ARBA" id="ARBA00022692"/>
    </source>
</evidence>
<dbReference type="KEGG" id="cpas:Clopa_2165"/>
<evidence type="ECO:0000256" key="7">
    <source>
        <dbReference type="ARBA" id="ARBA00022801"/>
    </source>
</evidence>
<evidence type="ECO:0000256" key="9">
    <source>
        <dbReference type="ARBA" id="ARBA00022989"/>
    </source>
</evidence>
<dbReference type="AlphaFoldDB" id="R4K1T1"/>
<comment type="subcellular location">
    <subcellularLocation>
        <location evidence="2">Membrane</location>
        <topology evidence="2">Multi-pass membrane protein</topology>
    </subcellularLocation>
</comment>
<keyword evidence="8" id="KW-0862">Zinc</keyword>
<keyword evidence="7" id="KW-0378">Hydrolase</keyword>
<feature type="transmembrane region" description="Helical" evidence="12">
    <location>
        <begin position="171"/>
        <end position="188"/>
    </location>
</feature>
<feature type="domain" description="Peptidase M50" evidence="13">
    <location>
        <begin position="28"/>
        <end position="96"/>
    </location>
</feature>
<comment type="similarity">
    <text evidence="3">Belongs to the peptidase M50B family.</text>
</comment>
<dbReference type="eggNOG" id="COG1994">
    <property type="taxonomic scope" value="Bacteria"/>
</dbReference>
<keyword evidence="4 14" id="KW-0645">Protease</keyword>
<dbReference type="HOGENOM" id="CLU_037123_0_1_9"/>
<dbReference type="GO" id="GO:0008237">
    <property type="term" value="F:metallopeptidase activity"/>
    <property type="evidence" value="ECO:0007669"/>
    <property type="project" value="UniProtKB-KW"/>
</dbReference>
<accession>R4K1T1</accession>
<evidence type="ECO:0000256" key="10">
    <source>
        <dbReference type="ARBA" id="ARBA00023049"/>
    </source>
</evidence>
<evidence type="ECO:0000256" key="1">
    <source>
        <dbReference type="ARBA" id="ARBA00001947"/>
    </source>
</evidence>
<keyword evidence="6" id="KW-0479">Metal-binding</keyword>
<gene>
    <name evidence="14" type="ORF">Clopa_2165</name>
</gene>
<keyword evidence="15" id="KW-1185">Reference proteome</keyword>
<comment type="cofactor">
    <cofactor evidence="1">
        <name>Zn(2+)</name>
        <dbReference type="ChEBI" id="CHEBI:29105"/>
    </cofactor>
</comment>
<dbReference type="GO" id="GO:0016020">
    <property type="term" value="C:membrane"/>
    <property type="evidence" value="ECO:0007669"/>
    <property type="project" value="UniProtKB-SubCell"/>
</dbReference>
<feature type="transmembrane region" description="Helical" evidence="12">
    <location>
        <begin position="102"/>
        <end position="123"/>
    </location>
</feature>
<sequence>MIKINKFFIPYIVLLVFIGFNGDLFIAFAMVIFHEFTHYFVARYFGFKNGNVEILPFGAALRLDDLAEASFKEDLIISLSGPIFNLVLAVIFYVLNLHFNRTFIHSLFFTNAALGIFNLMPALPLDGGRILRDLIGKKTIYRFANLITIIVSMCIGSIFMLYYIYCFFKGQMNLSFGIIALYIMIYSFREKERIAYIIMSDIIKKKFRFIKRGYIENRNFSIYYKSELLKALSLAEKNKYNIFTVLDEELRVVDIIYEEEILEALKSYGNITIEELIQIHEKKEI</sequence>
<feature type="transmembrane region" description="Helical" evidence="12">
    <location>
        <begin position="75"/>
        <end position="96"/>
    </location>
</feature>
<dbReference type="PANTHER" id="PTHR39188:SF3">
    <property type="entry name" value="STAGE IV SPORULATION PROTEIN FB"/>
    <property type="match status" value="1"/>
</dbReference>
<dbReference type="PATRIC" id="fig|86416.3.peg.2141"/>
<feature type="transmembrane region" description="Helical" evidence="12">
    <location>
        <begin position="7"/>
        <end position="33"/>
    </location>
</feature>
<dbReference type="Proteomes" id="UP000013523">
    <property type="component" value="Chromosome"/>
</dbReference>
<organism evidence="14 15">
    <name type="scientific">Clostridium pasteurianum BC1</name>
    <dbReference type="NCBI Taxonomy" id="86416"/>
    <lineage>
        <taxon>Bacteria</taxon>
        <taxon>Bacillati</taxon>
        <taxon>Bacillota</taxon>
        <taxon>Clostridia</taxon>
        <taxon>Eubacteriales</taxon>
        <taxon>Clostridiaceae</taxon>
        <taxon>Clostridium</taxon>
    </lineage>
</organism>
<dbReference type="GO" id="GO:0046872">
    <property type="term" value="F:metal ion binding"/>
    <property type="evidence" value="ECO:0007669"/>
    <property type="project" value="UniProtKB-KW"/>
</dbReference>
<protein>
    <submittedName>
        <fullName evidence="14">Zn-dependent protease</fullName>
    </submittedName>
</protein>
<evidence type="ECO:0000256" key="11">
    <source>
        <dbReference type="ARBA" id="ARBA00023136"/>
    </source>
</evidence>
<dbReference type="Pfam" id="PF02163">
    <property type="entry name" value="Peptidase_M50"/>
    <property type="match status" value="2"/>
</dbReference>
<dbReference type="STRING" id="86416.Clopa_2165"/>
<keyword evidence="11 12" id="KW-0472">Membrane</keyword>
<dbReference type="EMBL" id="CP003261">
    <property type="protein sequence ID" value="AGK97042.1"/>
    <property type="molecule type" value="Genomic_DNA"/>
</dbReference>
<evidence type="ECO:0000313" key="15">
    <source>
        <dbReference type="Proteomes" id="UP000013523"/>
    </source>
</evidence>
<keyword evidence="9 12" id="KW-1133">Transmembrane helix</keyword>
<evidence type="ECO:0000313" key="14">
    <source>
        <dbReference type="EMBL" id="AGK97042.1"/>
    </source>
</evidence>
<proteinExistence type="inferred from homology"/>
<feature type="transmembrane region" description="Helical" evidence="12">
    <location>
        <begin position="143"/>
        <end position="165"/>
    </location>
</feature>